<organism evidence="1">
    <name type="scientific">marine sediment metagenome</name>
    <dbReference type="NCBI Taxonomy" id="412755"/>
    <lineage>
        <taxon>unclassified sequences</taxon>
        <taxon>metagenomes</taxon>
        <taxon>ecological metagenomes</taxon>
    </lineage>
</organism>
<dbReference type="AlphaFoldDB" id="X1TZM4"/>
<name>X1TZM4_9ZZZZ</name>
<evidence type="ECO:0000313" key="1">
    <source>
        <dbReference type="EMBL" id="GAJ10724.1"/>
    </source>
</evidence>
<dbReference type="Pfam" id="PF10604">
    <property type="entry name" value="Polyketide_cyc2"/>
    <property type="match status" value="1"/>
</dbReference>
<dbReference type="EMBL" id="BARW01032207">
    <property type="protein sequence ID" value="GAJ10724.1"/>
    <property type="molecule type" value="Genomic_DNA"/>
</dbReference>
<dbReference type="Gene3D" id="3.30.530.20">
    <property type="match status" value="1"/>
</dbReference>
<protein>
    <recommendedName>
        <fullName evidence="2">Coenzyme Q-binding protein COQ10 START domain-containing protein</fullName>
    </recommendedName>
</protein>
<evidence type="ECO:0008006" key="2">
    <source>
        <dbReference type="Google" id="ProtNLM"/>
    </source>
</evidence>
<gene>
    <name evidence="1" type="ORF">S12H4_51029</name>
</gene>
<dbReference type="CDD" id="cd07812">
    <property type="entry name" value="SRPBCC"/>
    <property type="match status" value="1"/>
</dbReference>
<sequence length="127" mass="14630">MKTLRESIEINVSPEVIWDWFLHIAENYLEWHPSHIKANWETEKVSEVGSIMYAEEDINGDFLKMKSKLTKLIPNRLYRFKTVGSLKLILAGGSFEMEPSENGSILTATLDFHMGKLFSKLAKNKVQ</sequence>
<dbReference type="SUPFAM" id="SSF55961">
    <property type="entry name" value="Bet v1-like"/>
    <property type="match status" value="1"/>
</dbReference>
<reference evidence="1" key="1">
    <citation type="journal article" date="2014" name="Front. Microbiol.">
        <title>High frequency of phylogenetically diverse reductive dehalogenase-homologous genes in deep subseafloor sedimentary metagenomes.</title>
        <authorList>
            <person name="Kawai M."/>
            <person name="Futagami T."/>
            <person name="Toyoda A."/>
            <person name="Takaki Y."/>
            <person name="Nishi S."/>
            <person name="Hori S."/>
            <person name="Arai W."/>
            <person name="Tsubouchi T."/>
            <person name="Morono Y."/>
            <person name="Uchiyama I."/>
            <person name="Ito T."/>
            <person name="Fujiyama A."/>
            <person name="Inagaki F."/>
            <person name="Takami H."/>
        </authorList>
    </citation>
    <scope>NUCLEOTIDE SEQUENCE</scope>
    <source>
        <strain evidence="1">Expedition CK06-06</strain>
    </source>
</reference>
<dbReference type="InterPro" id="IPR019587">
    <property type="entry name" value="Polyketide_cyclase/dehydratase"/>
</dbReference>
<accession>X1TZM4</accession>
<proteinExistence type="predicted"/>
<comment type="caution">
    <text evidence="1">The sequence shown here is derived from an EMBL/GenBank/DDBJ whole genome shotgun (WGS) entry which is preliminary data.</text>
</comment>
<dbReference type="InterPro" id="IPR023393">
    <property type="entry name" value="START-like_dom_sf"/>
</dbReference>
<feature type="non-terminal residue" evidence="1">
    <location>
        <position position="127"/>
    </location>
</feature>